<dbReference type="InterPro" id="IPR000551">
    <property type="entry name" value="MerR-type_HTH_dom"/>
</dbReference>
<dbReference type="InterPro" id="IPR047057">
    <property type="entry name" value="MerR_fam"/>
</dbReference>
<evidence type="ECO:0000256" key="1">
    <source>
        <dbReference type="ARBA" id="ARBA00023125"/>
    </source>
</evidence>
<keyword evidence="4" id="KW-1185">Reference proteome</keyword>
<dbReference type="AlphaFoldDB" id="A0A0N8PSI4"/>
<dbReference type="Proteomes" id="UP000050509">
    <property type="component" value="Unassembled WGS sequence"/>
</dbReference>
<organism evidence="3 4">
    <name type="scientific">Kouleothrix aurantiaca</name>
    <dbReference type="NCBI Taxonomy" id="186479"/>
    <lineage>
        <taxon>Bacteria</taxon>
        <taxon>Bacillati</taxon>
        <taxon>Chloroflexota</taxon>
        <taxon>Chloroflexia</taxon>
        <taxon>Chloroflexales</taxon>
        <taxon>Roseiflexineae</taxon>
        <taxon>Roseiflexaceae</taxon>
        <taxon>Kouleothrix</taxon>
    </lineage>
</organism>
<sequence length="184" mass="20499">MTVSRTFRTSDLAKAAQVGVQQVRNYEADGLIPPAERAANGYRQYTRQHLVALLTAQKLVAAYGVKRARDVMQAMQRGQFAAALALIDEHHAGLAGQRQQLERTLAALGTLAAQSPSAHSRHARRLRVGEAAQEAGVRVSAVHFWEQQGLLQPVRDRSSRYRLYDEAQMRRLRVVALLREAGYD</sequence>
<proteinExistence type="predicted"/>
<dbReference type="GO" id="GO:0003677">
    <property type="term" value="F:DNA binding"/>
    <property type="evidence" value="ECO:0007669"/>
    <property type="project" value="UniProtKB-KW"/>
</dbReference>
<dbReference type="Gene3D" id="1.10.1660.10">
    <property type="match status" value="2"/>
</dbReference>
<dbReference type="SUPFAM" id="SSF46955">
    <property type="entry name" value="Putative DNA-binding domain"/>
    <property type="match status" value="2"/>
</dbReference>
<evidence type="ECO:0000313" key="4">
    <source>
        <dbReference type="Proteomes" id="UP000050509"/>
    </source>
</evidence>
<dbReference type="Pfam" id="PF00376">
    <property type="entry name" value="MerR"/>
    <property type="match status" value="1"/>
</dbReference>
<feature type="domain" description="HTH merR-type" evidence="2">
    <location>
        <begin position="125"/>
        <end position="184"/>
    </location>
</feature>
<dbReference type="EMBL" id="LJCR01000425">
    <property type="protein sequence ID" value="KPV52813.1"/>
    <property type="molecule type" value="Genomic_DNA"/>
</dbReference>
<keyword evidence="1" id="KW-0238">DNA-binding</keyword>
<comment type="caution">
    <text evidence="3">The sequence shown here is derived from an EMBL/GenBank/DDBJ whole genome shotgun (WGS) entry which is preliminary data.</text>
</comment>
<feature type="domain" description="HTH merR-type" evidence="2">
    <location>
        <begin position="6"/>
        <end position="71"/>
    </location>
</feature>
<feature type="non-terminal residue" evidence="3">
    <location>
        <position position="184"/>
    </location>
</feature>
<name>A0A0N8PSI4_9CHLR</name>
<protein>
    <recommendedName>
        <fullName evidence="2">HTH merR-type domain-containing protein</fullName>
    </recommendedName>
</protein>
<dbReference type="SMART" id="SM00422">
    <property type="entry name" value="HTH_MERR"/>
    <property type="match status" value="2"/>
</dbReference>
<dbReference type="PANTHER" id="PTHR30204:SF93">
    <property type="entry name" value="HTH MERR-TYPE DOMAIN-CONTAINING PROTEIN"/>
    <property type="match status" value="1"/>
</dbReference>
<accession>A0A0N8PSI4</accession>
<dbReference type="Pfam" id="PF13411">
    <property type="entry name" value="MerR_1"/>
    <property type="match status" value="1"/>
</dbReference>
<dbReference type="PANTHER" id="PTHR30204">
    <property type="entry name" value="REDOX-CYCLING DRUG-SENSING TRANSCRIPTIONAL ACTIVATOR SOXR"/>
    <property type="match status" value="1"/>
</dbReference>
<dbReference type="InterPro" id="IPR009061">
    <property type="entry name" value="DNA-bd_dom_put_sf"/>
</dbReference>
<dbReference type="PROSITE" id="PS50937">
    <property type="entry name" value="HTH_MERR_2"/>
    <property type="match status" value="2"/>
</dbReference>
<evidence type="ECO:0000313" key="3">
    <source>
        <dbReference type="EMBL" id="KPV52813.1"/>
    </source>
</evidence>
<dbReference type="PRINTS" id="PR00040">
    <property type="entry name" value="HTHMERR"/>
</dbReference>
<dbReference type="GO" id="GO:0003700">
    <property type="term" value="F:DNA-binding transcription factor activity"/>
    <property type="evidence" value="ECO:0007669"/>
    <property type="project" value="InterPro"/>
</dbReference>
<gene>
    <name evidence="3" type="ORF">SE17_13275</name>
</gene>
<reference evidence="3 4" key="1">
    <citation type="submission" date="2015-09" db="EMBL/GenBank/DDBJ databases">
        <title>Draft genome sequence of Kouleothrix aurantiaca JCM 19913.</title>
        <authorList>
            <person name="Hemp J."/>
        </authorList>
    </citation>
    <scope>NUCLEOTIDE SEQUENCE [LARGE SCALE GENOMIC DNA]</scope>
    <source>
        <strain evidence="3 4">COM-B</strain>
    </source>
</reference>
<evidence type="ECO:0000259" key="2">
    <source>
        <dbReference type="PROSITE" id="PS50937"/>
    </source>
</evidence>